<proteinExistence type="predicted"/>
<dbReference type="RefSeq" id="WP_099831957.1">
    <property type="nucleotide sequence ID" value="NZ_CP023739.1"/>
</dbReference>
<name>A0A2D2D6V0_METT3</name>
<dbReference type="Proteomes" id="UP000230709">
    <property type="component" value="Plasmid pOB3b2"/>
</dbReference>
<evidence type="ECO:0000313" key="2">
    <source>
        <dbReference type="Proteomes" id="UP000230709"/>
    </source>
</evidence>
<keyword evidence="2" id="KW-1185">Reference proteome</keyword>
<reference evidence="2" key="1">
    <citation type="submission" date="2017-10" db="EMBL/GenBank/DDBJ databases">
        <title>Completed PacBio SMRT sequence of Methylosinus trichosporium OB3b reveals presence of a third large plasmid.</title>
        <authorList>
            <person name="Charles T.C."/>
            <person name="Lynch M.D.J."/>
            <person name="Heil J.R."/>
            <person name="Cheng J."/>
        </authorList>
    </citation>
    <scope>NUCLEOTIDE SEQUENCE [LARGE SCALE GENOMIC DNA]</scope>
    <source>
        <strain evidence="2">OB3b</strain>
        <plasmid evidence="2">pob3b2</plasmid>
    </source>
</reference>
<organism evidence="1 2">
    <name type="scientific">Methylosinus trichosporium (strain ATCC 35070 / NCIMB 11131 / UNIQEM 75 / OB3b)</name>
    <dbReference type="NCBI Taxonomy" id="595536"/>
    <lineage>
        <taxon>Bacteria</taxon>
        <taxon>Pseudomonadati</taxon>
        <taxon>Pseudomonadota</taxon>
        <taxon>Alphaproteobacteria</taxon>
        <taxon>Hyphomicrobiales</taxon>
        <taxon>Methylocystaceae</taxon>
        <taxon>Methylosinus</taxon>
    </lineage>
</organism>
<evidence type="ECO:0000313" key="1">
    <source>
        <dbReference type="EMBL" id="ATQ70736.1"/>
    </source>
</evidence>
<dbReference type="AlphaFoldDB" id="A0A2D2D6V0"/>
<geneLocation type="plasmid" evidence="2">
    <name>pob3b2</name>
</geneLocation>
<protein>
    <submittedName>
        <fullName evidence="1">Uncharacterized protein</fullName>
    </submittedName>
</protein>
<dbReference type="KEGG" id="mtw:CQW49_22380"/>
<keyword evidence="1" id="KW-0614">Plasmid</keyword>
<dbReference type="EMBL" id="CP023739">
    <property type="protein sequence ID" value="ATQ70736.1"/>
    <property type="molecule type" value="Genomic_DNA"/>
</dbReference>
<gene>
    <name evidence="1" type="ORF">CQW49_22380</name>
</gene>
<accession>A0A2D2D6V0</accession>
<sequence length="99" mass="10973">MEITVIQTIDRMRAANRQELLTLLATAITEMTIFARAHYDGDDSVSHLRQTNEAIHRLAGHLRDLCDPDETFSESREAGIGGQFALLPPSAIIRILNSA</sequence>